<gene>
    <name evidence="9" type="ORF">ATK30_5484</name>
    <name evidence="8" type="ORF">H5411_12485</name>
</gene>
<evidence type="ECO:0000256" key="5">
    <source>
        <dbReference type="ARBA" id="ARBA00023136"/>
    </source>
</evidence>
<feature type="transmembrane region" description="Helical" evidence="6">
    <location>
        <begin position="251"/>
        <end position="269"/>
    </location>
</feature>
<keyword evidence="5 6" id="KW-0472">Membrane</keyword>
<feature type="transmembrane region" description="Helical" evidence="6">
    <location>
        <begin position="12"/>
        <end position="39"/>
    </location>
</feature>
<dbReference type="EMBL" id="JACJHR010000014">
    <property type="protein sequence ID" value="MBB2499940.1"/>
    <property type="molecule type" value="Genomic_DNA"/>
</dbReference>
<keyword evidence="2" id="KW-1003">Cell membrane</keyword>
<comment type="subcellular location">
    <subcellularLocation>
        <location evidence="1">Cell membrane</location>
        <topology evidence="1">Multi-pass membrane protein</topology>
    </subcellularLocation>
</comment>
<keyword evidence="10" id="KW-1185">Reference proteome</keyword>
<evidence type="ECO:0000256" key="2">
    <source>
        <dbReference type="ARBA" id="ARBA00022475"/>
    </source>
</evidence>
<sequence length="453" mass="47504">MLSLFGRRDYRHLFGAQLVALFGTGLTTVALGLLAYQLAGADAGAVLGTALAIKMVAYVTVAPVAGAYADRVPRRVLLVCLDLVRALVVLALPFVDQVWQIYVLIVVLQSASAAFTPTFQAVLPDILPDERDYTRALSASQLASTMESLLSPMLAAALLSAVSFHWLFTGTSAGFLASAALVVTTRIPDAARSGRGGVWERTLAGMRIYAATPRLRGVLGLNLVVAAVGAIVMVNTVNYVQGELGRSQADVAWLLAGNGVGTMAVALLVPKLLRRAGERAVMFAGAAGLLAAVAGAVALSTADAGGWRWPVALVVWAVVGAGTGLVLTPAGRVLRRSSAPVDRPAVFAAQFSLSHACWLLAYPIAGWLATGAGFTAAWIVLAALAAVGAVAAARVWPRRDPALVEHTHDASTDPEHLADAVEGEDGLWRHRHAFVIDGRHRRWPVSAGRPDQE</sequence>
<evidence type="ECO:0000256" key="6">
    <source>
        <dbReference type="SAM" id="Phobius"/>
    </source>
</evidence>
<dbReference type="GO" id="GO:0022857">
    <property type="term" value="F:transmembrane transporter activity"/>
    <property type="evidence" value="ECO:0007669"/>
    <property type="project" value="InterPro"/>
</dbReference>
<dbReference type="Gene3D" id="1.20.1250.20">
    <property type="entry name" value="MFS general substrate transporter like domains"/>
    <property type="match status" value="1"/>
</dbReference>
<dbReference type="InterPro" id="IPR020846">
    <property type="entry name" value="MFS_dom"/>
</dbReference>
<evidence type="ECO:0000313" key="9">
    <source>
        <dbReference type="EMBL" id="PKV94604.1"/>
    </source>
</evidence>
<evidence type="ECO:0000313" key="10">
    <source>
        <dbReference type="Proteomes" id="UP000233750"/>
    </source>
</evidence>
<accession>A0A2N3WL56</accession>
<feature type="transmembrane region" description="Helical" evidence="6">
    <location>
        <begin position="164"/>
        <end position="183"/>
    </location>
</feature>
<keyword evidence="4 6" id="KW-1133">Transmembrane helix</keyword>
<accession>A0A8E1VX94</accession>
<dbReference type="PANTHER" id="PTHR23513">
    <property type="entry name" value="INTEGRAL MEMBRANE EFFLUX PROTEIN-RELATED"/>
    <property type="match status" value="1"/>
</dbReference>
<feature type="transmembrane region" description="Helical" evidence="6">
    <location>
        <begin position="217"/>
        <end position="239"/>
    </location>
</feature>
<feature type="domain" description="Major facilitator superfamily (MFS) profile" evidence="7">
    <location>
        <begin position="1"/>
        <end position="400"/>
    </location>
</feature>
<feature type="transmembrane region" description="Helical" evidence="6">
    <location>
        <begin position="45"/>
        <end position="69"/>
    </location>
</feature>
<dbReference type="Proteomes" id="UP000233750">
    <property type="component" value="Unassembled WGS sequence"/>
</dbReference>
<evidence type="ECO:0000256" key="1">
    <source>
        <dbReference type="ARBA" id="ARBA00004651"/>
    </source>
</evidence>
<dbReference type="PROSITE" id="PS50850">
    <property type="entry name" value="MFS"/>
    <property type="match status" value="1"/>
</dbReference>
<evidence type="ECO:0000313" key="11">
    <source>
        <dbReference type="Proteomes" id="UP000550260"/>
    </source>
</evidence>
<name>A0A2N3WL56_9PSEU</name>
<dbReference type="CDD" id="cd06173">
    <property type="entry name" value="MFS_MefA_like"/>
    <property type="match status" value="1"/>
</dbReference>
<dbReference type="Proteomes" id="UP000550260">
    <property type="component" value="Unassembled WGS sequence"/>
</dbReference>
<dbReference type="AlphaFoldDB" id="A0A2N3WL56"/>
<dbReference type="GO" id="GO:0005886">
    <property type="term" value="C:plasma membrane"/>
    <property type="evidence" value="ECO:0007669"/>
    <property type="project" value="UniProtKB-SubCell"/>
</dbReference>
<dbReference type="InterPro" id="IPR036259">
    <property type="entry name" value="MFS_trans_sf"/>
</dbReference>
<evidence type="ECO:0000256" key="3">
    <source>
        <dbReference type="ARBA" id="ARBA00022692"/>
    </source>
</evidence>
<feature type="transmembrane region" description="Helical" evidence="6">
    <location>
        <begin position="375"/>
        <end position="396"/>
    </location>
</feature>
<dbReference type="RefSeq" id="WP_037365796.1">
    <property type="nucleotide sequence ID" value="NZ_JACJHR010000014.1"/>
</dbReference>
<proteinExistence type="predicted"/>
<feature type="transmembrane region" description="Helical" evidence="6">
    <location>
        <begin position="311"/>
        <end position="334"/>
    </location>
</feature>
<dbReference type="EMBL" id="PJMY01000003">
    <property type="protein sequence ID" value="PKV94604.1"/>
    <property type="molecule type" value="Genomic_DNA"/>
</dbReference>
<evidence type="ECO:0000259" key="7">
    <source>
        <dbReference type="PROSITE" id="PS50850"/>
    </source>
</evidence>
<comment type="caution">
    <text evidence="9">The sequence shown here is derived from an EMBL/GenBank/DDBJ whole genome shotgun (WGS) entry which is preliminary data.</text>
</comment>
<reference evidence="9 10" key="1">
    <citation type="submission" date="2017-12" db="EMBL/GenBank/DDBJ databases">
        <title>Sequencing the genomes of 1000 Actinobacteria strains.</title>
        <authorList>
            <person name="Klenk H.-P."/>
        </authorList>
    </citation>
    <scope>NUCLEOTIDE SEQUENCE [LARGE SCALE GENOMIC DNA]</scope>
    <source>
        <strain evidence="9 10">DSM 45165</strain>
    </source>
</reference>
<dbReference type="Pfam" id="PF07690">
    <property type="entry name" value="MFS_1"/>
    <property type="match status" value="2"/>
</dbReference>
<evidence type="ECO:0000256" key="4">
    <source>
        <dbReference type="ARBA" id="ARBA00022989"/>
    </source>
</evidence>
<feature type="transmembrane region" description="Helical" evidence="6">
    <location>
        <begin position="281"/>
        <end position="299"/>
    </location>
</feature>
<organism evidence="9 10">
    <name type="scientific">Amycolatopsis echigonensis</name>
    <dbReference type="NCBI Taxonomy" id="2576905"/>
    <lineage>
        <taxon>Bacteria</taxon>
        <taxon>Bacillati</taxon>
        <taxon>Actinomycetota</taxon>
        <taxon>Actinomycetes</taxon>
        <taxon>Pseudonocardiales</taxon>
        <taxon>Pseudonocardiaceae</taxon>
        <taxon>Amycolatopsis</taxon>
    </lineage>
</organism>
<keyword evidence="3 6" id="KW-0812">Transmembrane</keyword>
<dbReference type="SUPFAM" id="SSF103473">
    <property type="entry name" value="MFS general substrate transporter"/>
    <property type="match status" value="1"/>
</dbReference>
<feature type="transmembrane region" description="Helical" evidence="6">
    <location>
        <begin position="346"/>
        <end position="369"/>
    </location>
</feature>
<reference evidence="8 11" key="2">
    <citation type="submission" date="2020-08" db="EMBL/GenBank/DDBJ databases">
        <title>Amycolatopsis echigonensis JCM 21831.</title>
        <authorList>
            <person name="Tedsree N."/>
            <person name="Kuncharoen N."/>
            <person name="Likhitwitayawuid K."/>
            <person name="Tanasupawat S."/>
        </authorList>
    </citation>
    <scope>NUCLEOTIDE SEQUENCE [LARGE SCALE GENOMIC DNA]</scope>
    <source>
        <strain evidence="8 11">JCM 21831</strain>
    </source>
</reference>
<evidence type="ECO:0000313" key="8">
    <source>
        <dbReference type="EMBL" id="MBB2499940.1"/>
    </source>
</evidence>
<dbReference type="InterPro" id="IPR011701">
    <property type="entry name" value="MFS"/>
</dbReference>
<protein>
    <submittedName>
        <fullName evidence="9">MFS family arabinose efflux permease</fullName>
    </submittedName>
    <submittedName>
        <fullName evidence="8">MFS transporter</fullName>
    </submittedName>
</protein>
<dbReference type="PANTHER" id="PTHR23513:SF18">
    <property type="entry name" value="INTEGRAL MEMBRANE PROTEIN"/>
    <property type="match status" value="1"/>
</dbReference>